<keyword evidence="2" id="KW-0732">Signal</keyword>
<keyword evidence="1" id="KW-1133">Transmembrane helix</keyword>
<evidence type="ECO:0000313" key="3">
    <source>
        <dbReference type="EMBL" id="BDV33209.1"/>
    </source>
</evidence>
<dbReference type="EMBL" id="AP027142">
    <property type="protein sequence ID" value="BDV33209.1"/>
    <property type="molecule type" value="Genomic_DNA"/>
</dbReference>
<accession>A0ABM8E5G5</accession>
<name>A0ABM8E5G5_9HYPH</name>
<feature type="signal peptide" evidence="2">
    <location>
        <begin position="1"/>
        <end position="26"/>
    </location>
</feature>
<dbReference type="RefSeq" id="WP_281930559.1">
    <property type="nucleotide sequence ID" value="NZ_AP027142.1"/>
</dbReference>
<evidence type="ECO:0000313" key="4">
    <source>
        <dbReference type="Proteomes" id="UP001317629"/>
    </source>
</evidence>
<protein>
    <recommendedName>
        <fullName evidence="5">Lectin-like protein BA14k</fullName>
    </recommendedName>
</protein>
<sequence>MRKTTAAILAVSAIGALTLAAAPARADSAGAAVAAGIGGFALGAIAGGALAQPAPPPPVYYAPPPPPPPRCWVERRPVFDEYGVEIGSRPRRICE</sequence>
<evidence type="ECO:0000256" key="2">
    <source>
        <dbReference type="SAM" id="SignalP"/>
    </source>
</evidence>
<gene>
    <name evidence="3" type="ORF">SS37A_07380</name>
</gene>
<organism evidence="3 4">
    <name type="scientific">Methylocystis iwaonis</name>
    <dbReference type="NCBI Taxonomy" id="2885079"/>
    <lineage>
        <taxon>Bacteria</taxon>
        <taxon>Pseudomonadati</taxon>
        <taxon>Pseudomonadota</taxon>
        <taxon>Alphaproteobacteria</taxon>
        <taxon>Hyphomicrobiales</taxon>
        <taxon>Methylocystaceae</taxon>
        <taxon>Methylocystis</taxon>
    </lineage>
</organism>
<dbReference type="Proteomes" id="UP001317629">
    <property type="component" value="Chromosome"/>
</dbReference>
<proteinExistence type="predicted"/>
<feature type="transmembrane region" description="Helical" evidence="1">
    <location>
        <begin position="30"/>
        <end position="51"/>
    </location>
</feature>
<keyword evidence="1" id="KW-0812">Transmembrane</keyword>
<keyword evidence="1" id="KW-0472">Membrane</keyword>
<keyword evidence="4" id="KW-1185">Reference proteome</keyword>
<reference evidence="3 4" key="1">
    <citation type="journal article" date="2023" name="Int. J. Syst. Evol. Microbiol.">
        <title>Methylocystis iwaonis sp. nov., a type II methane-oxidizing bacterium from surface soil of a rice paddy field in Japan, and emended description of the genus Methylocystis (ex Whittenbury et al. 1970) Bowman et al. 1993.</title>
        <authorList>
            <person name="Kaise H."/>
            <person name="Sawadogo J.B."/>
            <person name="Alam M.S."/>
            <person name="Ueno C."/>
            <person name="Dianou D."/>
            <person name="Shinjo R."/>
            <person name="Asakawa S."/>
        </authorList>
    </citation>
    <scope>NUCLEOTIDE SEQUENCE [LARGE SCALE GENOMIC DNA]</scope>
    <source>
        <strain evidence="3 4">SS37A-Re</strain>
    </source>
</reference>
<evidence type="ECO:0000256" key="1">
    <source>
        <dbReference type="SAM" id="Phobius"/>
    </source>
</evidence>
<feature type="chain" id="PRO_5046848766" description="Lectin-like protein BA14k" evidence="2">
    <location>
        <begin position="27"/>
        <end position="95"/>
    </location>
</feature>
<evidence type="ECO:0008006" key="5">
    <source>
        <dbReference type="Google" id="ProtNLM"/>
    </source>
</evidence>